<gene>
    <name evidence="3" type="ORF">HNQ60_003864</name>
</gene>
<evidence type="ECO:0000313" key="4">
    <source>
        <dbReference type="Proteomes" id="UP000588068"/>
    </source>
</evidence>
<keyword evidence="4" id="KW-1185">Reference proteome</keyword>
<dbReference type="EMBL" id="JACHHZ010000004">
    <property type="protein sequence ID" value="MBB6094977.1"/>
    <property type="molecule type" value="Genomic_DNA"/>
</dbReference>
<name>A0A841HPA7_9GAMM</name>
<feature type="compositionally biased region" description="Polar residues" evidence="1">
    <location>
        <begin position="205"/>
        <end position="214"/>
    </location>
</feature>
<dbReference type="InterPro" id="IPR029032">
    <property type="entry name" value="AhpD-like"/>
</dbReference>
<dbReference type="AlphaFoldDB" id="A0A841HPA7"/>
<dbReference type="InterPro" id="IPR003779">
    <property type="entry name" value="CMD-like"/>
</dbReference>
<keyword evidence="3" id="KW-0575">Peroxidase</keyword>
<organism evidence="3 4">
    <name type="scientific">Povalibacter uvarum</name>
    <dbReference type="NCBI Taxonomy" id="732238"/>
    <lineage>
        <taxon>Bacteria</taxon>
        <taxon>Pseudomonadati</taxon>
        <taxon>Pseudomonadota</taxon>
        <taxon>Gammaproteobacteria</taxon>
        <taxon>Steroidobacterales</taxon>
        <taxon>Steroidobacteraceae</taxon>
        <taxon>Povalibacter</taxon>
    </lineage>
</organism>
<dbReference type="PANTHER" id="PTHR35446:SF2">
    <property type="entry name" value="CARBOXYMUCONOLACTONE DECARBOXYLASE-LIKE DOMAIN-CONTAINING PROTEIN"/>
    <property type="match status" value="1"/>
</dbReference>
<accession>A0A841HPA7</accession>
<feature type="region of interest" description="Disordered" evidence="1">
    <location>
        <begin position="180"/>
        <end position="214"/>
    </location>
</feature>
<dbReference type="RefSeq" id="WP_221304295.1">
    <property type="nucleotide sequence ID" value="NZ_JACHHZ010000004.1"/>
</dbReference>
<dbReference type="Gene3D" id="1.20.1290.10">
    <property type="entry name" value="AhpD-like"/>
    <property type="match status" value="1"/>
</dbReference>
<dbReference type="GO" id="GO:0051920">
    <property type="term" value="F:peroxiredoxin activity"/>
    <property type="evidence" value="ECO:0007669"/>
    <property type="project" value="InterPro"/>
</dbReference>
<evidence type="ECO:0000313" key="3">
    <source>
        <dbReference type="EMBL" id="MBB6094977.1"/>
    </source>
</evidence>
<feature type="domain" description="Carboxymuconolactone decarboxylase-like" evidence="2">
    <location>
        <begin position="36"/>
        <end position="117"/>
    </location>
</feature>
<evidence type="ECO:0000256" key="1">
    <source>
        <dbReference type="SAM" id="MobiDB-lite"/>
    </source>
</evidence>
<dbReference type="Pfam" id="PF02627">
    <property type="entry name" value="CMD"/>
    <property type="match status" value="1"/>
</dbReference>
<sequence>MFLNEPTSTDALAYLERDRAQTGYVMNLERAWAWRPDVAEAFALVRQQLLAGTSLTPREIALLVCTTARALGDPYCSLAWGTRLAGLRGASAVAEVLRGMDPAASTAREIALRRWAERIVSDPNSTNATDIQQMRMVGLSDREIFEATVHVAFRLAFSTVSGSLGTLPDHELVAAAPPPVRAEVPTGDRQPCSSSTPSGHRIPPQQETHSETQTTCIASAVLRARLARGRRNRSFVSSRSR</sequence>
<reference evidence="3 4" key="1">
    <citation type="submission" date="2020-08" db="EMBL/GenBank/DDBJ databases">
        <title>Genomic Encyclopedia of Type Strains, Phase IV (KMG-IV): sequencing the most valuable type-strain genomes for metagenomic binning, comparative biology and taxonomic classification.</title>
        <authorList>
            <person name="Goeker M."/>
        </authorList>
    </citation>
    <scope>NUCLEOTIDE SEQUENCE [LARGE SCALE GENOMIC DNA]</scope>
    <source>
        <strain evidence="3 4">DSM 26723</strain>
    </source>
</reference>
<dbReference type="SUPFAM" id="SSF69118">
    <property type="entry name" value="AhpD-like"/>
    <property type="match status" value="1"/>
</dbReference>
<keyword evidence="3" id="KW-0560">Oxidoreductase</keyword>
<dbReference type="Proteomes" id="UP000588068">
    <property type="component" value="Unassembled WGS sequence"/>
</dbReference>
<comment type="caution">
    <text evidence="3">The sequence shown here is derived from an EMBL/GenBank/DDBJ whole genome shotgun (WGS) entry which is preliminary data.</text>
</comment>
<protein>
    <submittedName>
        <fullName evidence="3">Putative peroxidase-related enzyme</fullName>
    </submittedName>
</protein>
<proteinExistence type="predicted"/>
<evidence type="ECO:0000259" key="2">
    <source>
        <dbReference type="Pfam" id="PF02627"/>
    </source>
</evidence>
<dbReference type="PANTHER" id="PTHR35446">
    <property type="entry name" value="SI:CH211-175M2.5"/>
    <property type="match status" value="1"/>
</dbReference>